<name>A0ABT0ADN9_9SPHN</name>
<dbReference type="Pfam" id="PF17408">
    <property type="entry name" value="MCD_N"/>
    <property type="match status" value="1"/>
</dbReference>
<reference evidence="4" key="1">
    <citation type="submission" date="2022-03" db="EMBL/GenBank/DDBJ databases">
        <title>Identification of a novel bacterium isolated from mangrove sediments.</title>
        <authorList>
            <person name="Pan X."/>
        </authorList>
    </citation>
    <scope>NUCLEOTIDE SEQUENCE</scope>
    <source>
        <strain evidence="4">B2637</strain>
    </source>
</reference>
<feature type="domain" description="Malonyl-CoA decarboxylase N-terminal" evidence="3">
    <location>
        <begin position="108"/>
        <end position="190"/>
    </location>
</feature>
<dbReference type="Gene3D" id="3.40.630.150">
    <property type="entry name" value="Malonyl-CoA decarboxylase, catalytic domain"/>
    <property type="match status" value="2"/>
</dbReference>
<dbReference type="RefSeq" id="WP_243800280.1">
    <property type="nucleotide sequence ID" value="NZ_JALHAT010000018.1"/>
</dbReference>
<evidence type="ECO:0000256" key="1">
    <source>
        <dbReference type="SAM" id="MobiDB-lite"/>
    </source>
</evidence>
<dbReference type="Proteomes" id="UP001162802">
    <property type="component" value="Unassembled WGS sequence"/>
</dbReference>
<dbReference type="EMBL" id="JALHAT010000018">
    <property type="protein sequence ID" value="MCJ1961317.1"/>
    <property type="molecule type" value="Genomic_DNA"/>
</dbReference>
<proteinExistence type="predicted"/>
<dbReference type="InterPro" id="IPR038917">
    <property type="entry name" value="Malonyl_CoA_deC"/>
</dbReference>
<evidence type="ECO:0000259" key="3">
    <source>
        <dbReference type="Pfam" id="PF17408"/>
    </source>
</evidence>
<accession>A0ABT0ADN9</accession>
<dbReference type="Gene3D" id="1.20.140.90">
    <property type="entry name" value="Malonyl-CoA decarboxylase, oligemerization domain"/>
    <property type="match status" value="1"/>
</dbReference>
<dbReference type="InterPro" id="IPR007956">
    <property type="entry name" value="Malonyl_CoA_deC_C"/>
</dbReference>
<evidence type="ECO:0000259" key="2">
    <source>
        <dbReference type="Pfam" id="PF05292"/>
    </source>
</evidence>
<feature type="region of interest" description="Disordered" evidence="1">
    <location>
        <begin position="440"/>
        <end position="459"/>
    </location>
</feature>
<dbReference type="PANTHER" id="PTHR28641">
    <property type="match status" value="1"/>
</dbReference>
<sequence length="459" mass="50369">MATTHPDRTSPPLQAPAAPAANAASARLRKPLDLLLGAGLGKLLRSVGIGQPSAPGENLLDLADALLSVRGRASGPSLAAAFFRLYESRSQDQRRRFLETIHERYPLDAQAIDKAIAQWQAKRDEASGLALHAASKSPCRRLINLLNTAPDGTQKLLWLREDLLSVPREHRSAGLLAFDRELEGAFTAWFNAGFLELRRIGWDSPAVLLERIIRYEAVHAIRGWDDLQRRVEPVDRRCYAFFHPQMPLDPLIFVEVALTREVPGAIHDVIAEERESVPVAEAKCAIFYSISNCQKGLKGIPFGNHLIKRVVGQLREELPHIETFATLSPVPGFARWLDGEDPGKAPALSDGTLRAEAARYLVTAKGRGNQPRDPVARFHLGNGARLEAIHANADLSPNGVKQSRGIMVNYLYDLDYIEANCFALAEMGTVATSKKVRALLDEGSDEESGGKRRKSAEAA</sequence>
<dbReference type="InterPro" id="IPR042303">
    <property type="entry name" value="Malonyl_CoA_deC_C_sf"/>
</dbReference>
<dbReference type="InterPro" id="IPR038351">
    <property type="entry name" value="MCD_N_sf"/>
</dbReference>
<evidence type="ECO:0000313" key="5">
    <source>
        <dbReference type="Proteomes" id="UP001162802"/>
    </source>
</evidence>
<dbReference type="Pfam" id="PF05292">
    <property type="entry name" value="MCD"/>
    <property type="match status" value="2"/>
</dbReference>
<comment type="caution">
    <text evidence="4">The sequence shown here is derived from an EMBL/GenBank/DDBJ whole genome shotgun (WGS) entry which is preliminary data.</text>
</comment>
<gene>
    <name evidence="4" type="ORF">MTR65_11545</name>
</gene>
<protein>
    <submittedName>
        <fullName evidence="4">Malonyl-CoA decarboxylase</fullName>
    </submittedName>
</protein>
<keyword evidence="5" id="KW-1185">Reference proteome</keyword>
<feature type="domain" description="Malonyl-CoA decarboxylase C-terminal" evidence="2">
    <location>
        <begin position="352"/>
        <end position="413"/>
    </location>
</feature>
<dbReference type="InterPro" id="IPR035372">
    <property type="entry name" value="MCD_N"/>
</dbReference>
<feature type="compositionally biased region" description="Low complexity" evidence="1">
    <location>
        <begin position="11"/>
        <end position="22"/>
    </location>
</feature>
<feature type="region of interest" description="Disordered" evidence="1">
    <location>
        <begin position="1"/>
        <end position="22"/>
    </location>
</feature>
<evidence type="ECO:0000313" key="4">
    <source>
        <dbReference type="EMBL" id="MCJ1961317.1"/>
    </source>
</evidence>
<feature type="domain" description="Malonyl-CoA decarboxylase C-terminal" evidence="2">
    <location>
        <begin position="193"/>
        <end position="340"/>
    </location>
</feature>
<dbReference type="PANTHER" id="PTHR28641:SF1">
    <property type="entry name" value="MALONYL-COA DECARBOXYLASE, MITOCHONDRIAL"/>
    <property type="match status" value="1"/>
</dbReference>
<organism evidence="4 5">
    <name type="scientific">Novosphingobium mangrovi</name>
    <name type="common">ex Hu et al. 2023</name>
    <dbReference type="NCBI Taxonomy" id="2930094"/>
    <lineage>
        <taxon>Bacteria</taxon>
        <taxon>Pseudomonadati</taxon>
        <taxon>Pseudomonadota</taxon>
        <taxon>Alphaproteobacteria</taxon>
        <taxon>Sphingomonadales</taxon>
        <taxon>Sphingomonadaceae</taxon>
        <taxon>Novosphingobium</taxon>
    </lineage>
</organism>